<dbReference type="InterPro" id="IPR034907">
    <property type="entry name" value="NDK-like_dom"/>
</dbReference>
<gene>
    <name evidence="11" type="ORF">FNF28_07700</name>
</gene>
<keyword evidence="6 9" id="KW-0067">ATP-binding</keyword>
<keyword evidence="5 9" id="KW-0418">Kinase</keyword>
<feature type="binding site" evidence="7">
    <location>
        <position position="143"/>
    </location>
    <ligand>
        <name>ATP</name>
        <dbReference type="ChEBI" id="CHEBI:30616"/>
    </ligand>
</feature>
<dbReference type="GO" id="GO:0005524">
    <property type="term" value="F:ATP binding"/>
    <property type="evidence" value="ECO:0007669"/>
    <property type="project" value="UniProtKB-KW"/>
</dbReference>
<comment type="similarity">
    <text evidence="2 7 8">Belongs to the NDK family.</text>
</comment>
<dbReference type="SMART" id="SM00562">
    <property type="entry name" value="NDK"/>
    <property type="match status" value="1"/>
</dbReference>
<evidence type="ECO:0000256" key="1">
    <source>
        <dbReference type="ARBA" id="ARBA00001946"/>
    </source>
</evidence>
<evidence type="ECO:0000256" key="9">
    <source>
        <dbReference type="RuleBase" id="RU004013"/>
    </source>
</evidence>
<protein>
    <recommendedName>
        <fullName evidence="9">Nucleoside diphosphate kinase</fullName>
        <ecNumber evidence="9">2.7.4.6</ecNumber>
    </recommendedName>
</protein>
<dbReference type="GO" id="GO:0004550">
    <property type="term" value="F:nucleoside diphosphate kinase activity"/>
    <property type="evidence" value="ECO:0007669"/>
    <property type="project" value="UniProtKB-EC"/>
</dbReference>
<dbReference type="GO" id="GO:0006228">
    <property type="term" value="P:UTP biosynthetic process"/>
    <property type="evidence" value="ECO:0007669"/>
    <property type="project" value="InterPro"/>
</dbReference>
<keyword evidence="4 9" id="KW-0547">Nucleotide-binding</keyword>
<dbReference type="InterPro" id="IPR001564">
    <property type="entry name" value="Nucleoside_diP_kinase"/>
</dbReference>
<dbReference type="Gene3D" id="3.30.70.141">
    <property type="entry name" value="Nucleoside diphosphate kinase-like domain"/>
    <property type="match status" value="1"/>
</dbReference>
<feature type="binding site" evidence="7">
    <location>
        <position position="149"/>
    </location>
    <ligand>
        <name>ATP</name>
        <dbReference type="ChEBI" id="CHEBI:30616"/>
    </ligand>
</feature>
<feature type="domain" description="Nucleoside diphosphate kinase-like" evidence="10">
    <location>
        <begin position="59"/>
        <end position="196"/>
    </location>
</feature>
<dbReference type="GO" id="GO:0006241">
    <property type="term" value="P:CTP biosynthetic process"/>
    <property type="evidence" value="ECO:0007669"/>
    <property type="project" value="InterPro"/>
</dbReference>
<dbReference type="HAMAP" id="MF_00451">
    <property type="entry name" value="NDP_kinase"/>
    <property type="match status" value="1"/>
</dbReference>
<feature type="binding site" evidence="7">
    <location>
        <position position="67"/>
    </location>
    <ligand>
        <name>ATP</name>
        <dbReference type="ChEBI" id="CHEBI:30616"/>
    </ligand>
</feature>
<evidence type="ECO:0000256" key="5">
    <source>
        <dbReference type="ARBA" id="ARBA00022777"/>
    </source>
</evidence>
<evidence type="ECO:0000256" key="4">
    <source>
        <dbReference type="ARBA" id="ARBA00022741"/>
    </source>
</evidence>
<feature type="active site" description="Pros-phosphohistidine intermediate" evidence="7">
    <location>
        <position position="173"/>
    </location>
</feature>
<feature type="binding site" evidence="7">
    <location>
        <position position="115"/>
    </location>
    <ligand>
        <name>ATP</name>
        <dbReference type="ChEBI" id="CHEBI:30616"/>
    </ligand>
</feature>
<comment type="caution">
    <text evidence="11">The sequence shown here is derived from an EMBL/GenBank/DDBJ whole genome shotgun (WGS) entry which is preliminary data.</text>
</comment>
<feature type="binding site" evidence="7">
    <location>
        <position position="160"/>
    </location>
    <ligand>
        <name>ATP</name>
        <dbReference type="ChEBI" id="CHEBI:30616"/>
    </ligand>
</feature>
<dbReference type="EC" id="2.7.4.6" evidence="9"/>
<comment type="cofactor">
    <cofactor evidence="1">
        <name>Mg(2+)</name>
        <dbReference type="ChEBI" id="CHEBI:18420"/>
    </cofactor>
</comment>
<keyword evidence="3 9" id="KW-0808">Transferase</keyword>
<dbReference type="PRINTS" id="PR01243">
    <property type="entry name" value="NUCDPKINASE"/>
</dbReference>
<dbReference type="InterPro" id="IPR023005">
    <property type="entry name" value="Nucleoside_diP_kinase_AS"/>
</dbReference>
<comment type="catalytic activity">
    <reaction evidence="9">
        <text>a 2'-deoxyribonucleoside 5'-diphosphate + ATP = a 2'-deoxyribonucleoside 5'-triphosphate + ADP</text>
        <dbReference type="Rhea" id="RHEA:44640"/>
        <dbReference type="ChEBI" id="CHEBI:30616"/>
        <dbReference type="ChEBI" id="CHEBI:61560"/>
        <dbReference type="ChEBI" id="CHEBI:73316"/>
        <dbReference type="ChEBI" id="CHEBI:456216"/>
        <dbReference type="EC" id="2.7.4.6"/>
    </reaction>
</comment>
<dbReference type="EMBL" id="VLTL01000317">
    <property type="protein sequence ID" value="KAA0146245.1"/>
    <property type="molecule type" value="Genomic_DNA"/>
</dbReference>
<evidence type="ECO:0000256" key="2">
    <source>
        <dbReference type="ARBA" id="ARBA00008142"/>
    </source>
</evidence>
<evidence type="ECO:0000313" key="12">
    <source>
        <dbReference type="Proteomes" id="UP000324907"/>
    </source>
</evidence>
<dbReference type="GO" id="GO:0006183">
    <property type="term" value="P:GTP biosynthetic process"/>
    <property type="evidence" value="ECO:0007669"/>
    <property type="project" value="InterPro"/>
</dbReference>
<proteinExistence type="inferred from homology"/>
<dbReference type="Pfam" id="PF00334">
    <property type="entry name" value="NDK"/>
    <property type="match status" value="1"/>
</dbReference>
<dbReference type="CDD" id="cd04413">
    <property type="entry name" value="NDPk_I"/>
    <property type="match status" value="1"/>
</dbReference>
<evidence type="ECO:0000256" key="8">
    <source>
        <dbReference type="RuleBase" id="RU004011"/>
    </source>
</evidence>
<organism evidence="11 12">
    <name type="scientific">Cafeteria roenbergensis</name>
    <name type="common">Marine flagellate</name>
    <dbReference type="NCBI Taxonomy" id="33653"/>
    <lineage>
        <taxon>Eukaryota</taxon>
        <taxon>Sar</taxon>
        <taxon>Stramenopiles</taxon>
        <taxon>Bigyra</taxon>
        <taxon>Opalozoa</taxon>
        <taxon>Bicosoecida</taxon>
        <taxon>Cafeteriaceae</taxon>
        <taxon>Cafeteria</taxon>
    </lineage>
</organism>
<dbReference type="AlphaFoldDB" id="A0A5A8C0K7"/>
<dbReference type="InterPro" id="IPR036850">
    <property type="entry name" value="NDK-like_dom_sf"/>
</dbReference>
<evidence type="ECO:0000256" key="3">
    <source>
        <dbReference type="ARBA" id="ARBA00022679"/>
    </source>
</evidence>
<feature type="binding site" evidence="7">
    <location>
        <position position="170"/>
    </location>
    <ligand>
        <name>ATP</name>
        <dbReference type="ChEBI" id="CHEBI:30616"/>
    </ligand>
</feature>
<evidence type="ECO:0000259" key="10">
    <source>
        <dbReference type="SMART" id="SM00562"/>
    </source>
</evidence>
<evidence type="ECO:0000256" key="7">
    <source>
        <dbReference type="PROSITE-ProRule" id="PRU00706"/>
    </source>
</evidence>
<dbReference type="PANTHER" id="PTHR11349">
    <property type="entry name" value="NUCLEOSIDE DIPHOSPHATE KINASE"/>
    <property type="match status" value="1"/>
</dbReference>
<dbReference type="PROSITE" id="PS00469">
    <property type="entry name" value="NDPK"/>
    <property type="match status" value="1"/>
</dbReference>
<dbReference type="FunFam" id="3.30.70.141:FF:000002">
    <property type="entry name" value="Nucleoside diphosphate kinase"/>
    <property type="match status" value="1"/>
</dbReference>
<evidence type="ECO:0000313" key="11">
    <source>
        <dbReference type="EMBL" id="KAA0146245.1"/>
    </source>
</evidence>
<evidence type="ECO:0000256" key="6">
    <source>
        <dbReference type="ARBA" id="ARBA00022840"/>
    </source>
</evidence>
<accession>A0A5A8C0K7</accession>
<dbReference type="NCBIfam" id="NF001908">
    <property type="entry name" value="PRK00668.1"/>
    <property type="match status" value="1"/>
</dbReference>
<dbReference type="PROSITE" id="PS51374">
    <property type="entry name" value="NDPK_LIKE"/>
    <property type="match status" value="1"/>
</dbReference>
<name>A0A5A8C0K7_CAFRO</name>
<sequence length="208" mass="21952">MGRGVPALAAAWGCSQAAVCLARRVAGAALVGAAAFAVATPAACAPAKLPAHGVPGTKYERTFIAVKPDGVQRGLVGNIIARFEAKGYKLVALKMVWPTKEMASKHYADLSSKPFFNGLTDFFSSGPIVAMVWEGDNAILGGRKMLGTTNPRDSEPGSIRGDLCVITGRNIIHGSDGPDSAEHEINMWFKPSEVNDHALAEAAWVYED</sequence>
<reference evidence="11 12" key="1">
    <citation type="submission" date="2019-07" db="EMBL/GenBank/DDBJ databases">
        <title>Genomes of Cafeteria roenbergensis.</title>
        <authorList>
            <person name="Fischer M.G."/>
            <person name="Hackl T."/>
            <person name="Roman M."/>
        </authorList>
    </citation>
    <scope>NUCLEOTIDE SEQUENCE [LARGE SCALE GENOMIC DNA]</scope>
    <source>
        <strain evidence="11 12">RCC970-E3</strain>
    </source>
</reference>
<dbReference type="Proteomes" id="UP000324907">
    <property type="component" value="Unassembled WGS sequence"/>
</dbReference>
<dbReference type="SUPFAM" id="SSF54919">
    <property type="entry name" value="Nucleoside diphosphate kinase, NDK"/>
    <property type="match status" value="1"/>
</dbReference>